<evidence type="ECO:0000313" key="1">
    <source>
        <dbReference type="EMBL" id="KHJ79674.1"/>
    </source>
</evidence>
<dbReference type="Proteomes" id="UP000053660">
    <property type="component" value="Unassembled WGS sequence"/>
</dbReference>
<name>A0A0B1S436_OESDE</name>
<protein>
    <submittedName>
        <fullName evidence="1">Uncharacterized protein</fullName>
    </submittedName>
</protein>
<proteinExistence type="predicted"/>
<accession>A0A0B1S436</accession>
<keyword evidence="2" id="KW-1185">Reference proteome</keyword>
<sequence length="48" mass="5321">MRGHLHLQGSLLPVTCHTYTRGKLHVKLSSGSGGAVSWRNAAEYYHWG</sequence>
<gene>
    <name evidence="1" type="ORF">OESDEN_20674</name>
</gene>
<organism evidence="1 2">
    <name type="scientific">Oesophagostomum dentatum</name>
    <name type="common">Nodular worm</name>
    <dbReference type="NCBI Taxonomy" id="61180"/>
    <lineage>
        <taxon>Eukaryota</taxon>
        <taxon>Metazoa</taxon>
        <taxon>Ecdysozoa</taxon>
        <taxon>Nematoda</taxon>
        <taxon>Chromadorea</taxon>
        <taxon>Rhabditida</taxon>
        <taxon>Rhabditina</taxon>
        <taxon>Rhabditomorpha</taxon>
        <taxon>Strongyloidea</taxon>
        <taxon>Strongylidae</taxon>
        <taxon>Oesophagostomum</taxon>
    </lineage>
</organism>
<dbReference type="AlphaFoldDB" id="A0A0B1S436"/>
<feature type="non-terminal residue" evidence="1">
    <location>
        <position position="48"/>
    </location>
</feature>
<evidence type="ECO:0000313" key="2">
    <source>
        <dbReference type="Proteomes" id="UP000053660"/>
    </source>
</evidence>
<dbReference type="EMBL" id="KN603808">
    <property type="protein sequence ID" value="KHJ79674.1"/>
    <property type="molecule type" value="Genomic_DNA"/>
</dbReference>
<reference evidence="1 2" key="1">
    <citation type="submission" date="2014-03" db="EMBL/GenBank/DDBJ databases">
        <title>Draft genome of the hookworm Oesophagostomum dentatum.</title>
        <authorList>
            <person name="Mitreva M."/>
        </authorList>
    </citation>
    <scope>NUCLEOTIDE SEQUENCE [LARGE SCALE GENOMIC DNA]</scope>
    <source>
        <strain evidence="1 2">OD-Hann</strain>
    </source>
</reference>